<dbReference type="AlphaFoldDB" id="A0A8T1TRY8"/>
<reference evidence="2" key="1">
    <citation type="submission" date="2021-01" db="EMBL/GenBank/DDBJ databases">
        <title>Phytophthora aleatoria, a newly-described species from Pinus radiata is distinct from Phytophthora cactorum isolates based on comparative genomics.</title>
        <authorList>
            <person name="Mcdougal R."/>
            <person name="Panda P."/>
            <person name="Williams N."/>
            <person name="Studholme D.J."/>
        </authorList>
    </citation>
    <scope>NUCLEOTIDE SEQUENCE</scope>
    <source>
        <strain evidence="2">NZFS 3830</strain>
    </source>
</reference>
<feature type="non-terminal residue" evidence="2">
    <location>
        <position position="1"/>
    </location>
</feature>
<sequence length="140" mass="16556">ADQQRHLRLILRDPWPRAIPLQTVWKREQAAREHRVHKPHRPPRPQARRIQGPVRSNTLQQRPTPPELRVRFQETSDRFQWLRWVVERNIPLSEVDNELTRSMSRWGAVSSRLLLNSMHNIAEKVGVNLEVILGICFGIM</sequence>
<evidence type="ECO:0000256" key="1">
    <source>
        <dbReference type="SAM" id="MobiDB-lite"/>
    </source>
</evidence>
<gene>
    <name evidence="2" type="ORF">JG687_00016502</name>
</gene>
<organism evidence="2 3">
    <name type="scientific">Phytophthora cactorum</name>
    <dbReference type="NCBI Taxonomy" id="29920"/>
    <lineage>
        <taxon>Eukaryota</taxon>
        <taxon>Sar</taxon>
        <taxon>Stramenopiles</taxon>
        <taxon>Oomycota</taxon>
        <taxon>Peronosporomycetes</taxon>
        <taxon>Peronosporales</taxon>
        <taxon>Peronosporaceae</taxon>
        <taxon>Phytophthora</taxon>
    </lineage>
</organism>
<comment type="caution">
    <text evidence="2">The sequence shown here is derived from an EMBL/GenBank/DDBJ whole genome shotgun (WGS) entry which is preliminary data.</text>
</comment>
<evidence type="ECO:0000313" key="3">
    <source>
        <dbReference type="Proteomes" id="UP000688947"/>
    </source>
</evidence>
<feature type="compositionally biased region" description="Basic residues" evidence="1">
    <location>
        <begin position="34"/>
        <end position="47"/>
    </location>
</feature>
<dbReference type="OrthoDB" id="97230at2759"/>
<feature type="region of interest" description="Disordered" evidence="1">
    <location>
        <begin position="30"/>
        <end position="66"/>
    </location>
</feature>
<dbReference type="Proteomes" id="UP000688947">
    <property type="component" value="Unassembled WGS sequence"/>
</dbReference>
<evidence type="ECO:0000313" key="2">
    <source>
        <dbReference type="EMBL" id="KAG6946818.1"/>
    </source>
</evidence>
<proteinExistence type="predicted"/>
<dbReference type="VEuPathDB" id="FungiDB:PC110_g14304"/>
<feature type="non-terminal residue" evidence="2">
    <location>
        <position position="140"/>
    </location>
</feature>
<protein>
    <submittedName>
        <fullName evidence="2">Uncharacterized protein</fullName>
    </submittedName>
</protein>
<name>A0A8T1TRY8_9STRA</name>
<dbReference type="EMBL" id="JAENGZ010001672">
    <property type="protein sequence ID" value="KAG6946818.1"/>
    <property type="molecule type" value="Genomic_DNA"/>
</dbReference>
<accession>A0A8T1TRY8</accession>